<sequence>MTVLDSPTTTELDDAGNAVERAGQSVHRACTALTRRGDDVRALRAAVRSAARLTRALAAAVDGIAEHAPRAAGGGAATDELVADLAALRNCLAAGAAVVDPALDDLREWAVLDTDREFARRYQEWAAASTPAGS</sequence>
<dbReference type="EMBL" id="CM001466">
    <property type="protein sequence ID" value="EHY90531.1"/>
    <property type="molecule type" value="Genomic_DNA"/>
</dbReference>
<accession>H8G950</accession>
<dbReference type="AlphaFoldDB" id="H8G950"/>
<protein>
    <submittedName>
        <fullName evidence="1">Uncharacterized protein</fullName>
    </submittedName>
</protein>
<name>H8G950_9PSEU</name>
<proteinExistence type="predicted"/>
<dbReference type="Proteomes" id="UP000004705">
    <property type="component" value="Chromosome"/>
</dbReference>
<dbReference type="HOGENOM" id="CLU_1894701_0_0_11"/>
<gene>
    <name evidence="1" type="ORF">SacazDRAFT_03667</name>
</gene>
<keyword evidence="2" id="KW-1185">Reference proteome</keyword>
<evidence type="ECO:0000313" key="1">
    <source>
        <dbReference type="EMBL" id="EHY90531.1"/>
    </source>
</evidence>
<reference evidence="1 2" key="1">
    <citation type="journal article" date="2012" name="Stand. Genomic Sci.">
        <title>Genome sequence of the soil bacterium Saccharomonospora azurea type strain (NA-128(T)).</title>
        <authorList>
            <person name="Klenk H.P."/>
            <person name="Held B."/>
            <person name="Lucas S."/>
            <person name="Lapidus A."/>
            <person name="Copeland A."/>
            <person name="Hammon N."/>
            <person name="Pitluck S."/>
            <person name="Goodwin L.A."/>
            <person name="Han C."/>
            <person name="Tapia R."/>
            <person name="Brambilla E.M."/>
            <person name="Potter G."/>
            <person name="Land M."/>
            <person name="Ivanova N."/>
            <person name="Rohde M."/>
            <person name="Goker M."/>
            <person name="Detter J.C."/>
            <person name="Kyrpides N.C."/>
            <person name="Woyke T."/>
        </authorList>
    </citation>
    <scope>NUCLEOTIDE SEQUENCE [LARGE SCALE GENOMIC DNA]</scope>
    <source>
        <strain evidence="1 2">NA-128</strain>
    </source>
</reference>
<organism evidence="1 2">
    <name type="scientific">Saccharomonospora azurea NA-128</name>
    <dbReference type="NCBI Taxonomy" id="882081"/>
    <lineage>
        <taxon>Bacteria</taxon>
        <taxon>Bacillati</taxon>
        <taxon>Actinomycetota</taxon>
        <taxon>Actinomycetes</taxon>
        <taxon>Pseudonocardiales</taxon>
        <taxon>Pseudonocardiaceae</taxon>
        <taxon>Saccharomonospora</taxon>
    </lineage>
</organism>
<evidence type="ECO:0000313" key="2">
    <source>
        <dbReference type="Proteomes" id="UP000004705"/>
    </source>
</evidence>
<dbReference type="RefSeq" id="WP_005443993.1">
    <property type="nucleotide sequence ID" value="NZ_CM001466.1"/>
</dbReference>